<keyword evidence="6" id="KW-0464">Manganese</keyword>
<comment type="cofactor">
    <cofactor evidence="1">
        <name>Mn(2+)</name>
        <dbReference type="ChEBI" id="CHEBI:29035"/>
    </cofactor>
</comment>
<evidence type="ECO:0000256" key="1">
    <source>
        <dbReference type="ARBA" id="ARBA00001936"/>
    </source>
</evidence>
<dbReference type="InterPro" id="IPR015797">
    <property type="entry name" value="NUDIX_hydrolase-like_dom_sf"/>
</dbReference>
<dbReference type="Proteomes" id="UP000094291">
    <property type="component" value="Unassembled WGS sequence"/>
</dbReference>
<protein>
    <submittedName>
        <fullName evidence="8">Coenzyme A pyrophosphatase</fullName>
    </submittedName>
</protein>
<evidence type="ECO:0000256" key="5">
    <source>
        <dbReference type="ARBA" id="ARBA00022842"/>
    </source>
</evidence>
<evidence type="ECO:0000313" key="9">
    <source>
        <dbReference type="Proteomes" id="UP000094291"/>
    </source>
</evidence>
<dbReference type="InterPro" id="IPR000086">
    <property type="entry name" value="NUDIX_hydrolase_dom"/>
</dbReference>
<gene>
    <name evidence="8" type="ORF">BFW38_00090</name>
</gene>
<dbReference type="GO" id="GO:0010945">
    <property type="term" value="F:coenzyme A diphosphatase activity"/>
    <property type="evidence" value="ECO:0007669"/>
    <property type="project" value="InterPro"/>
</dbReference>
<dbReference type="EMBL" id="MDTQ01000001">
    <property type="protein sequence ID" value="ODC02181.1"/>
    <property type="molecule type" value="Genomic_DNA"/>
</dbReference>
<evidence type="ECO:0000256" key="6">
    <source>
        <dbReference type="ARBA" id="ARBA00023211"/>
    </source>
</evidence>
<name>A0A1E2V5C4_9GAMM</name>
<dbReference type="GO" id="GO:0046872">
    <property type="term" value="F:metal ion binding"/>
    <property type="evidence" value="ECO:0007669"/>
    <property type="project" value="UniProtKB-KW"/>
</dbReference>
<dbReference type="NCBIfam" id="NF007980">
    <property type="entry name" value="PRK10707.1"/>
    <property type="match status" value="1"/>
</dbReference>
<comment type="caution">
    <text evidence="8">The sequence shown here is derived from an EMBL/GenBank/DDBJ whole genome shotgun (WGS) entry which is preliminary data.</text>
</comment>
<proteinExistence type="predicted"/>
<dbReference type="InterPro" id="IPR045121">
    <property type="entry name" value="CoAse"/>
</dbReference>
<evidence type="ECO:0000313" key="8">
    <source>
        <dbReference type="EMBL" id="ODC02181.1"/>
    </source>
</evidence>
<sequence length="207" mass="23206">MLTSLTHRLRQHQPFMITQSMPEAAVLMAITTGDEPALVLTRRASHMSTHQGQVAFPGGKRDPEDPDLLYTALREAEEEIALPPDQVDVIGPLSDVVSLHGIKVRPWVGLIPEGLPLKANEAELDAIFTMPLAYLQHDPRAWTDVIPVADKFWYVPAYCYAHYELWGLSAMMVVELLRVGFDLPISLHQPPPAGSRLRQRPVRQSFE</sequence>
<feature type="domain" description="Nudix hydrolase" evidence="7">
    <location>
        <begin position="21"/>
        <end position="152"/>
    </location>
</feature>
<dbReference type="AlphaFoldDB" id="A0A1E2V5C4"/>
<dbReference type="Pfam" id="PF00293">
    <property type="entry name" value="NUDIX"/>
    <property type="match status" value="1"/>
</dbReference>
<evidence type="ECO:0000256" key="4">
    <source>
        <dbReference type="ARBA" id="ARBA00022801"/>
    </source>
</evidence>
<keyword evidence="9" id="KW-1185">Reference proteome</keyword>
<keyword evidence="4" id="KW-0378">Hydrolase</keyword>
<organism evidence="8 9">
    <name type="scientific">Terasakiispira papahanaumokuakeensis</name>
    <dbReference type="NCBI Taxonomy" id="197479"/>
    <lineage>
        <taxon>Bacteria</taxon>
        <taxon>Pseudomonadati</taxon>
        <taxon>Pseudomonadota</taxon>
        <taxon>Gammaproteobacteria</taxon>
        <taxon>Oceanospirillales</taxon>
        <taxon>Terasakiispira</taxon>
    </lineage>
</organism>
<keyword evidence="5" id="KW-0460">Magnesium</keyword>
<reference evidence="8 9" key="1">
    <citation type="submission" date="2016-08" db="EMBL/GenBank/DDBJ databases">
        <authorList>
            <person name="Seilhamer J.J."/>
        </authorList>
    </citation>
    <scope>NUCLEOTIDE SEQUENCE [LARGE SCALE GENOMIC DNA]</scope>
    <source>
        <strain evidence="8 9">PH27A</strain>
    </source>
</reference>
<evidence type="ECO:0000256" key="3">
    <source>
        <dbReference type="ARBA" id="ARBA00022723"/>
    </source>
</evidence>
<comment type="cofactor">
    <cofactor evidence="2">
        <name>Mg(2+)</name>
        <dbReference type="ChEBI" id="CHEBI:18420"/>
    </cofactor>
</comment>
<evidence type="ECO:0000256" key="2">
    <source>
        <dbReference type="ARBA" id="ARBA00001946"/>
    </source>
</evidence>
<keyword evidence="3" id="KW-0479">Metal-binding</keyword>
<accession>A0A1E2V5C4</accession>
<dbReference type="SUPFAM" id="SSF55811">
    <property type="entry name" value="Nudix"/>
    <property type="match status" value="1"/>
</dbReference>
<dbReference type="STRING" id="197479.BFW38_00090"/>
<dbReference type="PANTHER" id="PTHR12992:SF11">
    <property type="entry name" value="MITOCHONDRIAL COENZYME A DIPHOSPHATASE NUDT8"/>
    <property type="match status" value="1"/>
</dbReference>
<dbReference type="RefSeq" id="WP_068996565.1">
    <property type="nucleotide sequence ID" value="NZ_MDTQ01000001.1"/>
</dbReference>
<dbReference type="OrthoDB" id="9802805at2"/>
<dbReference type="CDD" id="cd03426">
    <property type="entry name" value="NUDIX_CoAse_Nudt7"/>
    <property type="match status" value="1"/>
</dbReference>
<evidence type="ECO:0000259" key="7">
    <source>
        <dbReference type="PROSITE" id="PS51462"/>
    </source>
</evidence>
<dbReference type="PANTHER" id="PTHR12992">
    <property type="entry name" value="NUDIX HYDROLASE"/>
    <property type="match status" value="1"/>
</dbReference>
<dbReference type="PROSITE" id="PS51462">
    <property type="entry name" value="NUDIX"/>
    <property type="match status" value="1"/>
</dbReference>
<dbReference type="Gene3D" id="3.90.79.10">
    <property type="entry name" value="Nucleoside Triphosphate Pyrophosphohydrolase"/>
    <property type="match status" value="1"/>
</dbReference>